<dbReference type="Gene3D" id="3.20.20.70">
    <property type="entry name" value="Aldolase class I"/>
    <property type="match status" value="1"/>
</dbReference>
<dbReference type="EC" id="4.3.2.10" evidence="11"/>
<reference evidence="13 14" key="1">
    <citation type="journal article" date="2016" name="Int. J. Syst. Evol. Microbiol.">
        <title>Panacibacter ginsenosidivorans gen. nov., sp. nov., with ginsenoside converting activity isolated from soil of a ginseng field.</title>
        <authorList>
            <person name="Siddiqi M.Z."/>
            <person name="Muhammad Shafi S."/>
            <person name="Choi K.D."/>
            <person name="Im W.T."/>
        </authorList>
    </citation>
    <scope>NUCLEOTIDE SEQUENCE [LARGE SCALE GENOMIC DNA]</scope>
    <source>
        <strain evidence="13 14">Gsoil1550</strain>
    </source>
</reference>
<dbReference type="FunFam" id="3.20.20.70:FF:000006">
    <property type="entry name" value="Imidazole glycerol phosphate synthase subunit HisF"/>
    <property type="match status" value="1"/>
</dbReference>
<gene>
    <name evidence="11 13" type="primary">hisF</name>
    <name evidence="13" type="ORF">FRZ67_02435</name>
</gene>
<comment type="function">
    <text evidence="9 11">IGPS catalyzes the conversion of PRFAR and glutamine to IGP, AICAR and glutamate. The HisF subunit catalyzes the cyclization activity that produces IGP and AICAR from PRFAR using the ammonia provided by the HisH subunit.</text>
</comment>
<evidence type="ECO:0000256" key="11">
    <source>
        <dbReference type="HAMAP-Rule" id="MF_01013"/>
    </source>
</evidence>
<keyword evidence="5 11" id="KW-0963">Cytoplasm</keyword>
<dbReference type="OrthoDB" id="9781903at2"/>
<comment type="pathway">
    <text evidence="2 11">Amino-acid biosynthesis; L-histidine biosynthesis; L-histidine from 5-phospho-alpha-D-ribose 1-diphosphate: step 5/9.</text>
</comment>
<dbReference type="HAMAP" id="MF_01013">
    <property type="entry name" value="HisF"/>
    <property type="match status" value="1"/>
</dbReference>
<comment type="similarity">
    <text evidence="3 11 12">Belongs to the HisA/HisF family.</text>
</comment>
<dbReference type="PANTHER" id="PTHR21235:SF2">
    <property type="entry name" value="IMIDAZOLE GLYCEROL PHOSPHATE SYNTHASE HISHF"/>
    <property type="match status" value="1"/>
</dbReference>
<evidence type="ECO:0000256" key="3">
    <source>
        <dbReference type="ARBA" id="ARBA00009667"/>
    </source>
</evidence>
<dbReference type="PANTHER" id="PTHR21235">
    <property type="entry name" value="IMIDAZOLE GLYCEROL PHOSPHATE SYNTHASE SUBUNIT HISF/H IGP SYNTHASE SUBUNIT HISF/H"/>
    <property type="match status" value="1"/>
</dbReference>
<dbReference type="KEGG" id="pgin:FRZ67_02435"/>
<evidence type="ECO:0000313" key="14">
    <source>
        <dbReference type="Proteomes" id="UP000321533"/>
    </source>
</evidence>
<dbReference type="CDD" id="cd04731">
    <property type="entry name" value="HisF"/>
    <property type="match status" value="1"/>
</dbReference>
<protein>
    <recommendedName>
        <fullName evidence="11">Imidazole glycerol phosphate synthase subunit HisF</fullName>
        <ecNumber evidence="11">4.3.2.10</ecNumber>
    </recommendedName>
    <alternativeName>
        <fullName evidence="11">IGP synthase cyclase subunit</fullName>
    </alternativeName>
    <alternativeName>
        <fullName evidence="11">IGP synthase subunit HisF</fullName>
    </alternativeName>
    <alternativeName>
        <fullName evidence="11">ImGP synthase subunit HisF</fullName>
        <shortName evidence="11">IGPS subunit HisF</shortName>
    </alternativeName>
</protein>
<dbReference type="GO" id="GO:0000107">
    <property type="term" value="F:imidazoleglycerol-phosphate synthase activity"/>
    <property type="evidence" value="ECO:0007669"/>
    <property type="project" value="UniProtKB-UniRule"/>
</dbReference>
<evidence type="ECO:0000256" key="6">
    <source>
        <dbReference type="ARBA" id="ARBA00022605"/>
    </source>
</evidence>
<comment type="subunit">
    <text evidence="4 11">Heterodimer of HisH and HisF.</text>
</comment>
<evidence type="ECO:0000256" key="12">
    <source>
        <dbReference type="RuleBase" id="RU003657"/>
    </source>
</evidence>
<dbReference type="Proteomes" id="UP000321533">
    <property type="component" value="Chromosome"/>
</dbReference>
<accession>A0A5B8V4W4</accession>
<dbReference type="GO" id="GO:0016829">
    <property type="term" value="F:lyase activity"/>
    <property type="evidence" value="ECO:0007669"/>
    <property type="project" value="UniProtKB-KW"/>
</dbReference>
<dbReference type="RefSeq" id="WP_147188018.1">
    <property type="nucleotide sequence ID" value="NZ_CP042435.1"/>
</dbReference>
<feature type="active site" evidence="11">
    <location>
        <position position="149"/>
    </location>
</feature>
<evidence type="ECO:0000313" key="13">
    <source>
        <dbReference type="EMBL" id="QEC66218.1"/>
    </source>
</evidence>
<keyword evidence="6 11" id="KW-0028">Amino-acid biosynthesis</keyword>
<organism evidence="13 14">
    <name type="scientific">Panacibacter ginsenosidivorans</name>
    <dbReference type="NCBI Taxonomy" id="1813871"/>
    <lineage>
        <taxon>Bacteria</taxon>
        <taxon>Pseudomonadati</taxon>
        <taxon>Bacteroidota</taxon>
        <taxon>Chitinophagia</taxon>
        <taxon>Chitinophagales</taxon>
        <taxon>Chitinophagaceae</taxon>
        <taxon>Panacibacter</taxon>
    </lineage>
</organism>
<proteinExistence type="inferred from homology"/>
<evidence type="ECO:0000256" key="2">
    <source>
        <dbReference type="ARBA" id="ARBA00005091"/>
    </source>
</evidence>
<evidence type="ECO:0000256" key="5">
    <source>
        <dbReference type="ARBA" id="ARBA00022490"/>
    </source>
</evidence>
<dbReference type="Pfam" id="PF00977">
    <property type="entry name" value="His_biosynth"/>
    <property type="match status" value="1"/>
</dbReference>
<dbReference type="InterPro" id="IPR050064">
    <property type="entry name" value="IGPS_HisA/HisF"/>
</dbReference>
<dbReference type="InterPro" id="IPR011060">
    <property type="entry name" value="RibuloseP-bd_barrel"/>
</dbReference>
<evidence type="ECO:0000256" key="9">
    <source>
        <dbReference type="ARBA" id="ARBA00025475"/>
    </source>
</evidence>
<dbReference type="AlphaFoldDB" id="A0A5B8V4W4"/>
<evidence type="ECO:0000256" key="10">
    <source>
        <dbReference type="ARBA" id="ARBA00047838"/>
    </source>
</evidence>
<dbReference type="SUPFAM" id="SSF51366">
    <property type="entry name" value="Ribulose-phoshate binding barrel"/>
    <property type="match status" value="1"/>
</dbReference>
<feature type="active site" evidence="11">
    <location>
        <position position="30"/>
    </location>
</feature>
<dbReference type="NCBIfam" id="TIGR00735">
    <property type="entry name" value="hisF"/>
    <property type="match status" value="1"/>
</dbReference>
<dbReference type="InterPro" id="IPR013785">
    <property type="entry name" value="Aldolase_TIM"/>
</dbReference>
<dbReference type="InterPro" id="IPR004651">
    <property type="entry name" value="HisF"/>
</dbReference>
<comment type="catalytic activity">
    <reaction evidence="10 11">
        <text>5-[(5-phospho-1-deoxy-D-ribulos-1-ylimino)methylamino]-1-(5-phospho-beta-D-ribosyl)imidazole-4-carboxamide + L-glutamine = D-erythro-1-(imidazol-4-yl)glycerol 3-phosphate + 5-amino-1-(5-phospho-beta-D-ribosyl)imidazole-4-carboxamide + L-glutamate + H(+)</text>
        <dbReference type="Rhea" id="RHEA:24793"/>
        <dbReference type="ChEBI" id="CHEBI:15378"/>
        <dbReference type="ChEBI" id="CHEBI:29985"/>
        <dbReference type="ChEBI" id="CHEBI:58278"/>
        <dbReference type="ChEBI" id="CHEBI:58359"/>
        <dbReference type="ChEBI" id="CHEBI:58475"/>
        <dbReference type="ChEBI" id="CHEBI:58525"/>
        <dbReference type="EC" id="4.3.2.10"/>
    </reaction>
</comment>
<sequence>MNLTETNEQVSGSPFRGRRGLCKRIIPCLDIKDGRTVKGTNFVDLRDAGDPVELGALYAQQGADELVFLDITATFEKRKTLSELVNKISHHINIPFTVGGGISSVKDVSVLLQNGADKISVNTAAFKRPALIRELEKDFGSQCVVLAIDTKKEADGEWYVYLNGGRTKTEMKCIDWSRQAVDLGAGEILLTSMNHDGTKQGFALDITHTLSTTLPVPVIASGGGGTMQHFVDVFENAKADAALAASIFHFKEVGIPELKEYLANHHINVRI</sequence>
<dbReference type="GO" id="GO:0000105">
    <property type="term" value="P:L-histidine biosynthetic process"/>
    <property type="evidence" value="ECO:0007669"/>
    <property type="project" value="UniProtKB-UniRule"/>
</dbReference>
<evidence type="ECO:0000256" key="7">
    <source>
        <dbReference type="ARBA" id="ARBA00023102"/>
    </source>
</evidence>
<dbReference type="GO" id="GO:0005737">
    <property type="term" value="C:cytoplasm"/>
    <property type="evidence" value="ECO:0007669"/>
    <property type="project" value="UniProtKB-SubCell"/>
</dbReference>
<comment type="subcellular location">
    <subcellularLocation>
        <location evidence="1 11">Cytoplasm</location>
    </subcellularLocation>
</comment>
<dbReference type="InterPro" id="IPR006062">
    <property type="entry name" value="His_biosynth"/>
</dbReference>
<evidence type="ECO:0000256" key="8">
    <source>
        <dbReference type="ARBA" id="ARBA00023239"/>
    </source>
</evidence>
<name>A0A5B8V4W4_9BACT</name>
<keyword evidence="14" id="KW-1185">Reference proteome</keyword>
<evidence type="ECO:0000256" key="4">
    <source>
        <dbReference type="ARBA" id="ARBA00011152"/>
    </source>
</evidence>
<dbReference type="UniPathway" id="UPA00031">
    <property type="reaction ID" value="UER00010"/>
</dbReference>
<evidence type="ECO:0000256" key="1">
    <source>
        <dbReference type="ARBA" id="ARBA00004496"/>
    </source>
</evidence>
<keyword evidence="7 11" id="KW-0368">Histidine biosynthesis</keyword>
<dbReference type="EMBL" id="CP042435">
    <property type="protein sequence ID" value="QEC66218.1"/>
    <property type="molecule type" value="Genomic_DNA"/>
</dbReference>
<keyword evidence="8 11" id="KW-0456">Lyase</keyword>